<sequence>MCSRTRSSGFIRTEITGAAPLVRRRALTPAPGPRPSRATVARAVPPHICLTWTEHTITERDEEHDVPVRAVRGAVQLERDEPGHMDEQVAQLLSTILERNGLGADDLISIWFTATPDLHSDFPAAAARGLGIVDVPLICAQELDIEGAMPRVVRILAHIESDLPRSEIAHVYLGAAAALRKDIAQ</sequence>
<evidence type="ECO:0000313" key="3">
    <source>
        <dbReference type="EMBL" id="GGK28788.1"/>
    </source>
</evidence>
<reference evidence="4" key="1">
    <citation type="journal article" date="2019" name="Int. J. Syst. Evol. Microbiol.">
        <title>The Global Catalogue of Microorganisms (GCM) 10K type strain sequencing project: providing services to taxonomists for standard genome sequencing and annotation.</title>
        <authorList>
            <consortium name="The Broad Institute Genomics Platform"/>
            <consortium name="The Broad Institute Genome Sequencing Center for Infectious Disease"/>
            <person name="Wu L."/>
            <person name="Ma J."/>
        </authorList>
    </citation>
    <scope>NUCLEOTIDE SEQUENCE [LARGE SCALE GENOMIC DNA]</scope>
    <source>
        <strain evidence="4">CGMCC 4.7275</strain>
    </source>
</reference>
<dbReference type="SUPFAM" id="SSF55298">
    <property type="entry name" value="YjgF-like"/>
    <property type="match status" value="1"/>
</dbReference>
<dbReference type="InterPro" id="IPR008243">
    <property type="entry name" value="Chorismate_mutase_AroH"/>
</dbReference>
<dbReference type="CDD" id="cd02185">
    <property type="entry name" value="AroH"/>
    <property type="match status" value="1"/>
</dbReference>
<evidence type="ECO:0000256" key="2">
    <source>
        <dbReference type="PROSITE-ProRule" id="PRU00514"/>
    </source>
</evidence>
<keyword evidence="2" id="KW-0057">Aromatic amino acid biosynthesis</keyword>
<gene>
    <name evidence="3" type="ORF">GCM10011583_70930</name>
</gene>
<comment type="caution">
    <text evidence="3">The sequence shown here is derived from an EMBL/GenBank/DDBJ whole genome shotgun (WGS) entry which is preliminary data.</text>
</comment>
<keyword evidence="2" id="KW-0413">Isomerase</keyword>
<dbReference type="PANTHER" id="PTHR21164">
    <property type="entry name" value="CHORISMATE MUTASE"/>
    <property type="match status" value="1"/>
</dbReference>
<dbReference type="InterPro" id="IPR035959">
    <property type="entry name" value="RutC-like_sf"/>
</dbReference>
<protein>
    <recommendedName>
        <fullName evidence="1 2">chorismate mutase</fullName>
        <ecNumber evidence="1 2">5.4.99.5</ecNumber>
    </recommendedName>
</protein>
<dbReference type="Gene3D" id="3.30.1330.40">
    <property type="entry name" value="RutC-like"/>
    <property type="match status" value="1"/>
</dbReference>
<evidence type="ECO:0000313" key="4">
    <source>
        <dbReference type="Proteomes" id="UP000660265"/>
    </source>
</evidence>
<dbReference type="EMBL" id="BMMV01000037">
    <property type="protein sequence ID" value="GGK28788.1"/>
    <property type="molecule type" value="Genomic_DNA"/>
</dbReference>
<evidence type="ECO:0000256" key="1">
    <source>
        <dbReference type="NCBIfam" id="TIGR01796"/>
    </source>
</evidence>
<dbReference type="PROSITE" id="PS51167">
    <property type="entry name" value="CHORISMATE_MUT_1"/>
    <property type="match status" value="1"/>
</dbReference>
<proteinExistence type="predicted"/>
<dbReference type="Proteomes" id="UP000660265">
    <property type="component" value="Unassembled WGS sequence"/>
</dbReference>
<name>A0ABQ2EW68_9ACTN</name>
<accession>A0ABQ2EW68</accession>
<dbReference type="EC" id="5.4.99.5" evidence="1 2"/>
<dbReference type="Pfam" id="PF07736">
    <property type="entry name" value="CM_1"/>
    <property type="match status" value="1"/>
</dbReference>
<keyword evidence="4" id="KW-1185">Reference proteome</keyword>
<comment type="catalytic activity">
    <reaction evidence="2">
        <text>chorismate = prephenate</text>
        <dbReference type="Rhea" id="RHEA:13897"/>
        <dbReference type="ChEBI" id="CHEBI:29748"/>
        <dbReference type="ChEBI" id="CHEBI:29934"/>
        <dbReference type="EC" id="5.4.99.5"/>
    </reaction>
</comment>
<organism evidence="3 4">
    <name type="scientific">Streptomyces camponoticapitis</name>
    <dbReference type="NCBI Taxonomy" id="1616125"/>
    <lineage>
        <taxon>Bacteria</taxon>
        <taxon>Bacillati</taxon>
        <taxon>Actinomycetota</taxon>
        <taxon>Actinomycetes</taxon>
        <taxon>Kitasatosporales</taxon>
        <taxon>Streptomycetaceae</taxon>
        <taxon>Streptomyces</taxon>
    </lineage>
</organism>
<dbReference type="PANTHER" id="PTHR21164:SF0">
    <property type="entry name" value="CHORISMATE MUTASE AROH"/>
    <property type="match status" value="1"/>
</dbReference>
<keyword evidence="2" id="KW-0028">Amino-acid biosynthesis</keyword>
<dbReference type="NCBIfam" id="TIGR01796">
    <property type="entry name" value="CM_mono_aroH"/>
    <property type="match status" value="1"/>
</dbReference>